<dbReference type="Gene3D" id="2.40.160.10">
    <property type="entry name" value="Porin"/>
    <property type="match status" value="1"/>
</dbReference>
<evidence type="ECO:0000313" key="2">
    <source>
        <dbReference type="EMBL" id="NOT32671.1"/>
    </source>
</evidence>
<feature type="chain" id="PRO_5032874340" description="Porin" evidence="1">
    <location>
        <begin position="26"/>
        <end position="360"/>
    </location>
</feature>
<dbReference type="InterPro" id="IPR023614">
    <property type="entry name" value="Porin_dom_sf"/>
</dbReference>
<dbReference type="Proteomes" id="UP000580839">
    <property type="component" value="Unassembled WGS sequence"/>
</dbReference>
<dbReference type="EMBL" id="JABFRW010000008">
    <property type="protein sequence ID" value="NOT32671.1"/>
    <property type="molecule type" value="Genomic_DNA"/>
</dbReference>
<accession>A0A849SDW3</accession>
<name>A0A849SDW3_UNCEI</name>
<gene>
    <name evidence="2" type="ORF">HOP12_00705</name>
</gene>
<dbReference type="Pfam" id="PF07396">
    <property type="entry name" value="Porin_O_P"/>
    <property type="match status" value="1"/>
</dbReference>
<evidence type="ECO:0000313" key="3">
    <source>
        <dbReference type="Proteomes" id="UP000580839"/>
    </source>
</evidence>
<feature type="signal peptide" evidence="1">
    <location>
        <begin position="1"/>
        <end position="25"/>
    </location>
</feature>
<evidence type="ECO:0008006" key="4">
    <source>
        <dbReference type="Google" id="ProtNLM"/>
    </source>
</evidence>
<protein>
    <recommendedName>
        <fullName evidence="4">Porin</fullName>
    </recommendedName>
</protein>
<reference evidence="2 3" key="1">
    <citation type="submission" date="2020-04" db="EMBL/GenBank/DDBJ databases">
        <title>Metagenomic profiling of ammonia- and methane-oxidizing microorganisms in a Dutch drinking water treatment plant.</title>
        <authorList>
            <person name="Poghosyan L."/>
            <person name="Leucker S."/>
        </authorList>
    </citation>
    <scope>NUCLEOTIDE SEQUENCE [LARGE SCALE GENOMIC DNA]</scope>
    <source>
        <strain evidence="2">S-RSF-IL-03</strain>
    </source>
</reference>
<sequence length="360" mass="40540">MKERIPAIRGLAVLCVLLWCGSGHAQPGESSNAEDSVRAAPGWKPGPPSVSGYVQVFYKYAFATGEDSLVDNDLVRVQRVRIRVEGDVSRRVSYNVEFDPRAPEISTVLRDAFIRFRVIPRHQIRLGQQKTQFGYENRESSSNLFAVNRTDVSDNLARGINLRDIGVGLIGNLKLGKGLRLEDALTIVNGAGMNVQDDNTSRKNVWGRLGLRYRNDPGDWMTRFGISGGAGDLFETGDDPVDPADDFLVVFNRYGADFELDHPRLFLSAEAVSGHQEDKSTGETDEPLGWYINLVGKTGSPIGPILRYEDFDDEFKRYVLGAYWGLPHERLRFLVNYEYRKLVDAVRGDDKLYLWTQVRF</sequence>
<dbReference type="AlphaFoldDB" id="A0A849SDW3"/>
<evidence type="ECO:0000256" key="1">
    <source>
        <dbReference type="SAM" id="SignalP"/>
    </source>
</evidence>
<dbReference type="SUPFAM" id="SSF56935">
    <property type="entry name" value="Porins"/>
    <property type="match status" value="1"/>
</dbReference>
<keyword evidence="1" id="KW-0732">Signal</keyword>
<comment type="caution">
    <text evidence="2">The sequence shown here is derived from an EMBL/GenBank/DDBJ whole genome shotgun (WGS) entry which is preliminary data.</text>
</comment>
<organism evidence="2 3">
    <name type="scientific">Eiseniibacteriota bacterium</name>
    <dbReference type="NCBI Taxonomy" id="2212470"/>
    <lineage>
        <taxon>Bacteria</taxon>
        <taxon>Candidatus Eiseniibacteriota</taxon>
    </lineage>
</organism>
<proteinExistence type="predicted"/>
<dbReference type="InterPro" id="IPR010870">
    <property type="entry name" value="Porin_O/P"/>
</dbReference>